<dbReference type="Gene3D" id="1.10.260.40">
    <property type="entry name" value="lambda repressor-like DNA-binding domains"/>
    <property type="match status" value="1"/>
</dbReference>
<dbReference type="Proteomes" id="UP000829494">
    <property type="component" value="Chromosome"/>
</dbReference>
<dbReference type="Pfam" id="PF19054">
    <property type="entry name" value="DUF5753"/>
    <property type="match status" value="1"/>
</dbReference>
<sequence>MPKEPTQLPMTWRYCGDQLKLWRTYAGISREEIAKEADYDAEYVKSMEQGRRRPTLRMLRVADQVCRAHGTLEAADQYLKPEKSVRPIGEFMELEETAIGLYWYETLLVPGLLQTEEYVHELMNHGLPPLDDETVEERITKRLRRQSLLDGKSDTAFNFVIYEAALRTMVGGAGMMRRQLERLLEVQRMRNVCVQVLPAGRAPYVAFGGPIILLETEEHETYAYLPGQGVSTLQSEASDVSRQSRAFGTIRMQALGMEDSDEYIRKVAGEL</sequence>
<dbReference type="PROSITE" id="PS50943">
    <property type="entry name" value="HTH_CROC1"/>
    <property type="match status" value="1"/>
</dbReference>
<dbReference type="GeneID" id="66857323"/>
<reference evidence="2 3" key="1">
    <citation type="submission" date="2022-03" db="EMBL/GenBank/DDBJ databases">
        <title>Complete genome of Streptomyces rimosus ssp. rimosus R7 (=ATCC 10970).</title>
        <authorList>
            <person name="Beganovic S."/>
            <person name="Ruckert C."/>
            <person name="Busche T."/>
            <person name="Kalinowski J."/>
            <person name="Wittmann C."/>
        </authorList>
    </citation>
    <scope>NUCLEOTIDE SEQUENCE [LARGE SCALE GENOMIC DNA]</scope>
    <source>
        <strain evidence="2 3">R7</strain>
    </source>
</reference>
<organism evidence="2 3">
    <name type="scientific">Streptomyces rimosus subsp. rimosus</name>
    <dbReference type="NCBI Taxonomy" id="132474"/>
    <lineage>
        <taxon>Bacteria</taxon>
        <taxon>Bacillati</taxon>
        <taxon>Actinomycetota</taxon>
        <taxon>Actinomycetes</taxon>
        <taxon>Kitasatosporales</taxon>
        <taxon>Streptomycetaceae</taxon>
        <taxon>Streptomyces</taxon>
    </lineage>
</organism>
<dbReference type="InterPro" id="IPR001387">
    <property type="entry name" value="Cro/C1-type_HTH"/>
</dbReference>
<name>A0ABY3Z234_STRRM</name>
<dbReference type="InterPro" id="IPR010982">
    <property type="entry name" value="Lambda_DNA-bd_dom_sf"/>
</dbReference>
<gene>
    <name evidence="2" type="ORF">SRIMR7_15590</name>
</gene>
<dbReference type="SUPFAM" id="SSF47413">
    <property type="entry name" value="lambda repressor-like DNA-binding domains"/>
    <property type="match status" value="1"/>
</dbReference>
<evidence type="ECO:0000313" key="3">
    <source>
        <dbReference type="Proteomes" id="UP000829494"/>
    </source>
</evidence>
<accession>A0ABY3Z234</accession>
<protein>
    <recommendedName>
        <fullName evidence="1">HTH cro/C1-type domain-containing protein</fullName>
    </recommendedName>
</protein>
<dbReference type="InterPro" id="IPR043917">
    <property type="entry name" value="DUF5753"/>
</dbReference>
<keyword evidence="3" id="KW-1185">Reference proteome</keyword>
<dbReference type="Pfam" id="PF13560">
    <property type="entry name" value="HTH_31"/>
    <property type="match status" value="1"/>
</dbReference>
<dbReference type="RefSeq" id="WP_226048658.1">
    <property type="nucleotide sequence ID" value="NZ_CP043497.1"/>
</dbReference>
<evidence type="ECO:0000313" key="2">
    <source>
        <dbReference type="EMBL" id="UNZ03582.1"/>
    </source>
</evidence>
<proteinExistence type="predicted"/>
<dbReference type="CDD" id="cd00093">
    <property type="entry name" value="HTH_XRE"/>
    <property type="match status" value="1"/>
</dbReference>
<dbReference type="SMART" id="SM00530">
    <property type="entry name" value="HTH_XRE"/>
    <property type="match status" value="1"/>
</dbReference>
<dbReference type="EMBL" id="CP094298">
    <property type="protein sequence ID" value="UNZ03582.1"/>
    <property type="molecule type" value="Genomic_DNA"/>
</dbReference>
<evidence type="ECO:0000259" key="1">
    <source>
        <dbReference type="PROSITE" id="PS50943"/>
    </source>
</evidence>
<feature type="domain" description="HTH cro/C1-type" evidence="1">
    <location>
        <begin position="19"/>
        <end position="59"/>
    </location>
</feature>